<evidence type="ECO:0000313" key="3">
    <source>
        <dbReference type="EMBL" id="RVT62597.1"/>
    </source>
</evidence>
<reference evidence="3 4" key="1">
    <citation type="submission" date="2019-01" db="EMBL/GenBank/DDBJ databases">
        <title>Bacillus sp. M5HDSG1-1, whole genome shotgun sequence.</title>
        <authorList>
            <person name="Tuo L."/>
        </authorList>
    </citation>
    <scope>NUCLEOTIDE SEQUENCE [LARGE SCALE GENOMIC DNA]</scope>
    <source>
        <strain evidence="3 4">M5HDSG1-1</strain>
    </source>
</reference>
<dbReference type="Proteomes" id="UP000288024">
    <property type="component" value="Unassembled WGS sequence"/>
</dbReference>
<dbReference type="GO" id="GO:0003677">
    <property type="term" value="F:DNA binding"/>
    <property type="evidence" value="ECO:0007669"/>
    <property type="project" value="InterPro"/>
</dbReference>
<name>A0A437KAY8_9BACI</name>
<dbReference type="EMBL" id="RZTZ01000004">
    <property type="protein sequence ID" value="RVT62597.1"/>
    <property type="molecule type" value="Genomic_DNA"/>
</dbReference>
<dbReference type="AlphaFoldDB" id="A0A437KAY8"/>
<dbReference type="InterPro" id="IPR013762">
    <property type="entry name" value="Integrase-like_cat_sf"/>
</dbReference>
<accession>A0A437KAY8</accession>
<organism evidence="3 4">
    <name type="scientific">Niallia taxi</name>
    <dbReference type="NCBI Taxonomy" id="2499688"/>
    <lineage>
        <taxon>Bacteria</taxon>
        <taxon>Bacillati</taxon>
        <taxon>Bacillota</taxon>
        <taxon>Bacilli</taxon>
        <taxon>Bacillales</taxon>
        <taxon>Bacillaceae</taxon>
        <taxon>Niallia</taxon>
    </lineage>
</organism>
<keyword evidence="4" id="KW-1185">Reference proteome</keyword>
<dbReference type="InterPro" id="IPR011010">
    <property type="entry name" value="DNA_brk_join_enz"/>
</dbReference>
<dbReference type="SUPFAM" id="SSF56349">
    <property type="entry name" value="DNA breaking-rejoining enzymes"/>
    <property type="match status" value="1"/>
</dbReference>
<gene>
    <name evidence="3" type="ORF">EM808_12510</name>
</gene>
<evidence type="ECO:0000256" key="1">
    <source>
        <dbReference type="ARBA" id="ARBA00023172"/>
    </source>
</evidence>
<evidence type="ECO:0000259" key="2">
    <source>
        <dbReference type="PROSITE" id="PS51898"/>
    </source>
</evidence>
<evidence type="ECO:0000313" key="4">
    <source>
        <dbReference type="Proteomes" id="UP000288024"/>
    </source>
</evidence>
<protein>
    <recommendedName>
        <fullName evidence="2">Tyr recombinase domain-containing protein</fullName>
    </recommendedName>
</protein>
<dbReference type="Pfam" id="PF00589">
    <property type="entry name" value="Phage_integrase"/>
    <property type="match status" value="1"/>
</dbReference>
<proteinExistence type="predicted"/>
<dbReference type="Gene3D" id="1.10.443.10">
    <property type="entry name" value="Intergrase catalytic core"/>
    <property type="match status" value="1"/>
</dbReference>
<sequence length="93" mass="10818">MNVMMNYHLFLLILPRQVQCAHVPSKKNLNISNKLNIHLTPHTLRHTFAAHLAMKGMPLECIQVLLGYNGPHQTQLYARLYHEARKAIYDQLM</sequence>
<feature type="domain" description="Tyr recombinase" evidence="2">
    <location>
        <begin position="1"/>
        <end position="90"/>
    </location>
</feature>
<dbReference type="GO" id="GO:0015074">
    <property type="term" value="P:DNA integration"/>
    <property type="evidence" value="ECO:0007669"/>
    <property type="project" value="InterPro"/>
</dbReference>
<comment type="caution">
    <text evidence="3">The sequence shown here is derived from an EMBL/GenBank/DDBJ whole genome shotgun (WGS) entry which is preliminary data.</text>
</comment>
<dbReference type="InterPro" id="IPR002104">
    <property type="entry name" value="Integrase_catalytic"/>
</dbReference>
<dbReference type="PROSITE" id="PS51898">
    <property type="entry name" value="TYR_RECOMBINASE"/>
    <property type="match status" value="1"/>
</dbReference>
<dbReference type="GO" id="GO:0006310">
    <property type="term" value="P:DNA recombination"/>
    <property type="evidence" value="ECO:0007669"/>
    <property type="project" value="UniProtKB-KW"/>
</dbReference>
<keyword evidence="1" id="KW-0233">DNA recombination</keyword>